<feature type="domain" description="Glycosyl transferase family 3" evidence="10">
    <location>
        <begin position="82"/>
        <end position="340"/>
    </location>
</feature>
<comment type="similarity">
    <text evidence="9">Belongs to the anthranilate phosphoribosyltransferase family.</text>
</comment>
<keyword evidence="4 9" id="KW-0808">Transferase</keyword>
<gene>
    <name evidence="9" type="primary">trpD</name>
    <name evidence="12" type="ORF">BJY28_002329</name>
</gene>
<dbReference type="SUPFAM" id="SSF52418">
    <property type="entry name" value="Nucleoside phosphorylase/phosphoribosyltransferase catalytic domain"/>
    <property type="match status" value="1"/>
</dbReference>
<evidence type="ECO:0000256" key="1">
    <source>
        <dbReference type="ARBA" id="ARBA00004907"/>
    </source>
</evidence>
<dbReference type="Gene3D" id="1.20.970.10">
    <property type="entry name" value="Transferase, Pyrimidine Nucleoside Phosphorylase, Chain C"/>
    <property type="match status" value="1"/>
</dbReference>
<feature type="binding site" evidence="9">
    <location>
        <position position="232"/>
    </location>
    <ligand>
        <name>Mg(2+)</name>
        <dbReference type="ChEBI" id="CHEBI:18420"/>
        <label>2</label>
    </ligand>
</feature>
<evidence type="ECO:0000256" key="2">
    <source>
        <dbReference type="ARBA" id="ARBA00022605"/>
    </source>
</evidence>
<dbReference type="PANTHER" id="PTHR43285">
    <property type="entry name" value="ANTHRANILATE PHOSPHORIBOSYLTRANSFERASE"/>
    <property type="match status" value="1"/>
</dbReference>
<dbReference type="GO" id="GO:0000162">
    <property type="term" value="P:L-tryptophan biosynthetic process"/>
    <property type="evidence" value="ECO:0007669"/>
    <property type="project" value="UniProtKB-UniRule"/>
</dbReference>
<name>A0A852X8Q7_9MICO</name>
<evidence type="ECO:0000256" key="8">
    <source>
        <dbReference type="ARBA" id="ARBA00061188"/>
    </source>
</evidence>
<dbReference type="SUPFAM" id="SSF47648">
    <property type="entry name" value="Nucleoside phosphorylase/phosphoribosyltransferase N-terminal domain"/>
    <property type="match status" value="1"/>
</dbReference>
<dbReference type="Gene3D" id="3.40.1030.10">
    <property type="entry name" value="Nucleoside phosphorylase/phosphoribosyltransferase catalytic domain"/>
    <property type="match status" value="1"/>
</dbReference>
<dbReference type="EC" id="2.4.2.18" evidence="9"/>
<dbReference type="EMBL" id="JACBZX010000001">
    <property type="protein sequence ID" value="NYG37860.1"/>
    <property type="molecule type" value="Genomic_DNA"/>
</dbReference>
<evidence type="ECO:0000256" key="3">
    <source>
        <dbReference type="ARBA" id="ARBA00022676"/>
    </source>
</evidence>
<feature type="binding site" evidence="9">
    <location>
        <position position="88"/>
    </location>
    <ligand>
        <name>5-phospho-alpha-D-ribose 1-diphosphate</name>
        <dbReference type="ChEBI" id="CHEBI:58017"/>
    </ligand>
</feature>
<dbReference type="InterPro" id="IPR017459">
    <property type="entry name" value="Glycosyl_Trfase_fam3_N_dom"/>
</dbReference>
<feature type="binding site" evidence="9">
    <location>
        <begin position="116"/>
        <end position="124"/>
    </location>
    <ligand>
        <name>5-phospho-alpha-D-ribose 1-diphosphate</name>
        <dbReference type="ChEBI" id="CHEBI:58017"/>
    </ligand>
</feature>
<keyword evidence="3 9" id="KW-0328">Glycosyltransferase</keyword>
<evidence type="ECO:0000256" key="6">
    <source>
        <dbReference type="ARBA" id="ARBA00023141"/>
    </source>
</evidence>
<keyword evidence="6 9" id="KW-0057">Aromatic amino acid biosynthesis</keyword>
<dbReference type="GO" id="GO:0004048">
    <property type="term" value="F:anthranilate phosphoribosyltransferase activity"/>
    <property type="evidence" value="ECO:0007669"/>
    <property type="project" value="UniProtKB-UniRule"/>
</dbReference>
<dbReference type="FunFam" id="3.40.1030.10:FF:000002">
    <property type="entry name" value="Anthranilate phosphoribosyltransferase"/>
    <property type="match status" value="1"/>
</dbReference>
<feature type="binding site" evidence="9">
    <location>
        <position position="233"/>
    </location>
    <ligand>
        <name>Mg(2+)</name>
        <dbReference type="ChEBI" id="CHEBI:18420"/>
        <label>2</label>
    </ligand>
</feature>
<feature type="binding site" evidence="9">
    <location>
        <position position="128"/>
    </location>
    <ligand>
        <name>5-phospho-alpha-D-ribose 1-diphosphate</name>
        <dbReference type="ChEBI" id="CHEBI:58017"/>
    </ligand>
</feature>
<dbReference type="InterPro" id="IPR000312">
    <property type="entry name" value="Glycosyl_Trfase_fam3"/>
</dbReference>
<dbReference type="InterPro" id="IPR036320">
    <property type="entry name" value="Glycosyl_Trfase_fam3_N_dom_sf"/>
</dbReference>
<organism evidence="12 13">
    <name type="scientific">Janibacter alkaliphilus</name>
    <dbReference type="NCBI Taxonomy" id="1069963"/>
    <lineage>
        <taxon>Bacteria</taxon>
        <taxon>Bacillati</taxon>
        <taxon>Actinomycetota</taxon>
        <taxon>Actinomycetes</taxon>
        <taxon>Micrococcales</taxon>
        <taxon>Intrasporangiaceae</taxon>
        <taxon>Janibacter</taxon>
    </lineage>
</organism>
<sequence>MSDASPVATTWPDLLTALLQGRDLARDEAAWAMAQVMSGEASPVQLAGFLVALRAKGESTAELRGLADVMLDSARRIEVPGETLDIVGTGGDRHNTVNISTMSALAIAAAGVRVVKHGNRAASSSSGTADVLEVLGLRLDLEPEQVARVATEAGITFCFARTFHPSMRFAAEARSGLAVPTVFNALGPLTNPAQPRYSAVGVADPRFAPLIAGVFADRGRDAVVFRGDDGLDEMTISTTSSMWWVAQGQITEVSLAPEDVGLSRAPLESLRGGVATENADVVRRLLAGEPGPVRDAVLLNAGTALALAGQGGAPVPADEVAEVVRAGVQRAAAVIDDGSAAALLERWVAVSTDDALLT</sequence>
<feature type="binding site" evidence="9">
    <location>
        <begin position="98"/>
        <end position="101"/>
    </location>
    <ligand>
        <name>5-phospho-alpha-D-ribose 1-diphosphate</name>
        <dbReference type="ChEBI" id="CHEBI:58017"/>
    </ligand>
</feature>
<feature type="binding site" evidence="9">
    <location>
        <position position="174"/>
    </location>
    <ligand>
        <name>anthranilate</name>
        <dbReference type="ChEBI" id="CHEBI:16567"/>
        <label>2</label>
    </ligand>
</feature>
<evidence type="ECO:0000256" key="5">
    <source>
        <dbReference type="ARBA" id="ARBA00022822"/>
    </source>
</evidence>
<dbReference type="Pfam" id="PF02885">
    <property type="entry name" value="Glycos_trans_3N"/>
    <property type="match status" value="1"/>
</dbReference>
<dbReference type="AlphaFoldDB" id="A0A852X8Q7"/>
<dbReference type="InterPro" id="IPR005940">
    <property type="entry name" value="Anthranilate_Pribosyl_Tfrase"/>
</dbReference>
<comment type="cofactor">
    <cofactor evidence="9">
        <name>Mg(2+)</name>
        <dbReference type="ChEBI" id="CHEBI:18420"/>
    </cofactor>
    <text evidence="9">Binds 2 magnesium ions per monomer.</text>
</comment>
<dbReference type="RefSeq" id="WP_179463161.1">
    <property type="nucleotide sequence ID" value="NZ_JACBZX010000001.1"/>
</dbReference>
<reference evidence="12 13" key="1">
    <citation type="submission" date="2020-07" db="EMBL/GenBank/DDBJ databases">
        <title>Sequencing the genomes of 1000 actinobacteria strains.</title>
        <authorList>
            <person name="Klenk H.-P."/>
        </authorList>
    </citation>
    <scope>NUCLEOTIDE SEQUENCE [LARGE SCALE GENOMIC DNA]</scope>
    <source>
        <strain evidence="12 13">DSM 24723</strain>
    </source>
</reference>
<feature type="binding site" evidence="9">
    <location>
        <begin position="91"/>
        <end position="92"/>
    </location>
    <ligand>
        <name>5-phospho-alpha-D-ribose 1-diphosphate</name>
        <dbReference type="ChEBI" id="CHEBI:58017"/>
    </ligand>
</feature>
<dbReference type="NCBIfam" id="TIGR01245">
    <property type="entry name" value="trpD"/>
    <property type="match status" value="1"/>
</dbReference>
<comment type="catalytic activity">
    <reaction evidence="7 9">
        <text>N-(5-phospho-beta-D-ribosyl)anthranilate + diphosphate = 5-phospho-alpha-D-ribose 1-diphosphate + anthranilate</text>
        <dbReference type="Rhea" id="RHEA:11768"/>
        <dbReference type="ChEBI" id="CHEBI:16567"/>
        <dbReference type="ChEBI" id="CHEBI:18277"/>
        <dbReference type="ChEBI" id="CHEBI:33019"/>
        <dbReference type="ChEBI" id="CHEBI:58017"/>
        <dbReference type="EC" id="2.4.2.18"/>
    </reaction>
</comment>
<comment type="subunit">
    <text evidence="9">Homodimer.</text>
</comment>
<keyword evidence="13" id="KW-1185">Reference proteome</keyword>
<proteinExistence type="inferred from homology"/>
<dbReference type="GO" id="GO:0000287">
    <property type="term" value="F:magnesium ion binding"/>
    <property type="evidence" value="ECO:0007669"/>
    <property type="project" value="UniProtKB-UniRule"/>
</dbReference>
<protein>
    <recommendedName>
        <fullName evidence="9">Anthranilate phosphoribosyltransferase</fullName>
        <ecNumber evidence="9">2.4.2.18</ecNumber>
    </recommendedName>
</protein>
<feature type="binding site" evidence="9">
    <location>
        <position position="88"/>
    </location>
    <ligand>
        <name>anthranilate</name>
        <dbReference type="ChEBI" id="CHEBI:16567"/>
        <label>1</label>
    </ligand>
</feature>
<dbReference type="PANTHER" id="PTHR43285:SF2">
    <property type="entry name" value="ANTHRANILATE PHOSPHORIBOSYLTRANSFERASE"/>
    <property type="match status" value="1"/>
</dbReference>
<feature type="binding site" evidence="9">
    <location>
        <position position="233"/>
    </location>
    <ligand>
        <name>Mg(2+)</name>
        <dbReference type="ChEBI" id="CHEBI:18420"/>
        <label>1</label>
    </ligand>
</feature>
<accession>A0A852X8Q7</accession>
<evidence type="ECO:0000259" key="11">
    <source>
        <dbReference type="Pfam" id="PF02885"/>
    </source>
</evidence>
<dbReference type="InterPro" id="IPR035902">
    <property type="entry name" value="Nuc_phospho_transferase"/>
</dbReference>
<comment type="similarity">
    <text evidence="8">In the C-terminal section; belongs to the anthranilate phosphoribosyltransferase family.</text>
</comment>
<comment type="function">
    <text evidence="9">Catalyzes the transfer of the phosphoribosyl group of 5-phosphorylribose-1-pyrophosphate (PRPP) to anthranilate to yield N-(5'-phosphoribosyl)-anthranilate (PRA).</text>
</comment>
<comment type="pathway">
    <text evidence="1 9">Amino-acid biosynthesis; L-tryptophan biosynthesis; L-tryptophan from chorismate: step 2/5.</text>
</comment>
<evidence type="ECO:0000313" key="13">
    <source>
        <dbReference type="Proteomes" id="UP000592181"/>
    </source>
</evidence>
<keyword evidence="5 9" id="KW-0822">Tryptophan biosynthesis</keyword>
<feature type="binding site" evidence="9">
    <location>
        <position position="96"/>
    </location>
    <ligand>
        <name>5-phospho-alpha-D-ribose 1-diphosphate</name>
        <dbReference type="ChEBI" id="CHEBI:58017"/>
    </ligand>
</feature>
<keyword evidence="9" id="KW-0479">Metal-binding</keyword>
<evidence type="ECO:0000256" key="4">
    <source>
        <dbReference type="ARBA" id="ARBA00022679"/>
    </source>
</evidence>
<evidence type="ECO:0000256" key="7">
    <source>
        <dbReference type="ARBA" id="ARBA00052328"/>
    </source>
</evidence>
<dbReference type="UniPathway" id="UPA00035">
    <property type="reaction ID" value="UER00041"/>
</dbReference>
<dbReference type="Pfam" id="PF00591">
    <property type="entry name" value="Glycos_transf_3"/>
    <property type="match status" value="1"/>
</dbReference>
<feature type="binding site" evidence="9">
    <location>
        <position position="100"/>
    </location>
    <ligand>
        <name>Mg(2+)</name>
        <dbReference type="ChEBI" id="CHEBI:18420"/>
        <label>1</label>
    </ligand>
</feature>
<evidence type="ECO:0000256" key="9">
    <source>
        <dbReference type="HAMAP-Rule" id="MF_00211"/>
    </source>
</evidence>
<keyword evidence="2 9" id="KW-0028">Amino-acid biosynthesis</keyword>
<feature type="domain" description="Glycosyl transferase family 3 N-terminal" evidence="11">
    <location>
        <begin position="13"/>
        <end position="74"/>
    </location>
</feature>
<dbReference type="HAMAP" id="MF_00211">
    <property type="entry name" value="TrpD"/>
    <property type="match status" value="1"/>
</dbReference>
<dbReference type="GO" id="GO:0005829">
    <property type="term" value="C:cytosol"/>
    <property type="evidence" value="ECO:0007669"/>
    <property type="project" value="TreeGrafter"/>
</dbReference>
<comment type="caution">
    <text evidence="12">The sequence shown here is derived from an EMBL/GenBank/DDBJ whole genome shotgun (WGS) entry which is preliminary data.</text>
</comment>
<keyword evidence="9" id="KW-0460">Magnesium</keyword>
<comment type="caution">
    <text evidence="9">Lacks conserved residue(s) required for the propagation of feature annotation.</text>
</comment>
<feature type="binding site" evidence="9">
    <location>
        <position position="119"/>
    </location>
    <ligand>
        <name>anthranilate</name>
        <dbReference type="ChEBI" id="CHEBI:16567"/>
        <label>1</label>
    </ligand>
</feature>
<evidence type="ECO:0000313" key="12">
    <source>
        <dbReference type="EMBL" id="NYG37860.1"/>
    </source>
</evidence>
<dbReference type="Proteomes" id="UP000592181">
    <property type="component" value="Unassembled WGS sequence"/>
</dbReference>
<evidence type="ECO:0000259" key="10">
    <source>
        <dbReference type="Pfam" id="PF00591"/>
    </source>
</evidence>